<evidence type="ECO:0000256" key="4">
    <source>
        <dbReference type="SAM" id="MobiDB-lite"/>
    </source>
</evidence>
<feature type="domain" description="SAM" evidence="5">
    <location>
        <begin position="1215"/>
        <end position="1273"/>
    </location>
</feature>
<feature type="compositionally biased region" description="Low complexity" evidence="4">
    <location>
        <begin position="860"/>
        <end position="879"/>
    </location>
</feature>
<dbReference type="GO" id="GO:0048786">
    <property type="term" value="C:presynaptic active zone"/>
    <property type="evidence" value="ECO:0007669"/>
    <property type="project" value="TreeGrafter"/>
</dbReference>
<organism evidence="6 7">
    <name type="scientific">Dermatophagoides farinae</name>
    <name type="common">American house dust mite</name>
    <dbReference type="NCBI Taxonomy" id="6954"/>
    <lineage>
        <taxon>Eukaryota</taxon>
        <taxon>Metazoa</taxon>
        <taxon>Ecdysozoa</taxon>
        <taxon>Arthropoda</taxon>
        <taxon>Chelicerata</taxon>
        <taxon>Arachnida</taxon>
        <taxon>Acari</taxon>
        <taxon>Acariformes</taxon>
        <taxon>Sarcoptiformes</taxon>
        <taxon>Astigmata</taxon>
        <taxon>Psoroptidia</taxon>
        <taxon>Analgoidea</taxon>
        <taxon>Pyroglyphidae</taxon>
        <taxon>Dermatophagoidinae</taxon>
        <taxon>Dermatophagoides</taxon>
    </lineage>
</organism>
<dbReference type="Proteomes" id="UP000790347">
    <property type="component" value="Unassembled WGS sequence"/>
</dbReference>
<dbReference type="FunFam" id="1.10.150.50:FF:000005">
    <property type="entry name" value="Liprin-beta-1 isoform 1"/>
    <property type="match status" value="1"/>
</dbReference>
<dbReference type="InterPro" id="IPR013761">
    <property type="entry name" value="SAM/pointed_sf"/>
</dbReference>
<gene>
    <name evidence="6" type="primary">PPFIBP2</name>
    <name evidence="6" type="ORF">DERF_003748</name>
</gene>
<feature type="region of interest" description="Disordered" evidence="4">
    <location>
        <begin position="594"/>
        <end position="640"/>
    </location>
</feature>
<feature type="region of interest" description="Disordered" evidence="4">
    <location>
        <begin position="68"/>
        <end position="95"/>
    </location>
</feature>
<keyword evidence="3" id="KW-0175">Coiled coil</keyword>
<feature type="compositionally biased region" description="Low complexity" evidence="4">
    <location>
        <begin position="1486"/>
        <end position="1495"/>
    </location>
</feature>
<dbReference type="CDD" id="cd09566">
    <property type="entry name" value="SAM_liprin-beta1_2_repeat2"/>
    <property type="match status" value="1"/>
</dbReference>
<feature type="compositionally biased region" description="Basic and acidic residues" evidence="4">
    <location>
        <begin position="1448"/>
        <end position="1461"/>
    </location>
</feature>
<dbReference type="Pfam" id="PF26022">
    <property type="entry name" value="CC_Liprin_beta"/>
    <property type="match status" value="1"/>
</dbReference>
<feature type="region of interest" description="Disordered" evidence="4">
    <location>
        <begin position="1026"/>
        <end position="1051"/>
    </location>
</feature>
<sequence length="1523" mass="171981">MDNHHCSSNNNNSNNGDDDDDNDRLLNNNNGDTMNASQILHLALQKMDGIIATNSEINLIDSTTNNQIVNNNNNNNDMNPNDSSNQNGHQQRKTLERKQDKLNRLLQELKEYSKDGDNLPSSNEQVSSSSSLSSSPMCRNADENQNDVSNTPSPPPPSSTSNKQQHKNELKHQKSVTSNDDGKEDEFSDSTTTTTSTTTATTIGSSDHELLSNATATMIVSDKENVDADNAAISNVTTINRSLMQQHEQNPQRQLHKHHYHPNHHHHHHHQYHEDRTLSRRLSEPIDDYNLKAAITHQPHHYYYHQPHYQSSPSSSSSFHQRASVDPYLLEEVTKNLGFHGSSGGNYNNMSIESLAYLSQQQHQQPASLSGIPGSMFSLNTATQNPHHQHHHYINHMDKFTNSYHLYQPPSQQQYQQRSSSSPSTIHRNYNNCCRNNMPGCNNDYTTMAIGGNSDGGYSSISSPYYNQCLNPYFCDSHHLHHVNPITTTTTTTPVNSNINNNNNNNMGQYYWDNDYYMSNNNNNSNSSMTNHNNLYTMNHSYPNLASLLSPPPPSSQSIQNNLYQSQTNLRKIMNNGGSGKNSATNNQTAEYLVDMNPSPDSLATNKGNNSFFSMDKSISSSDDVQQQQQHGKQHGDEYQHQHVNNNNNVKMEKIIQLESMVNILRNQLLNTEELFKKALISKKTMENANCDLLSIVDKLKLDLIHFESQQKILKEQNIKIENEFEQLKTRLLEKDTEISSLRLTMAKIVRATGYILSGNELALLRGKTIASDYIKNVSTTSNNLMMNDDDCGDGDVDHGGAGGDKFKENYHELTFGPFVRNSNYFYSEPSSRRESSGGGGRFSPVAPPRSHRNNNQQSPPTTTTTIAEHGQQQIQRQQSSLSNHHNAPSFDNNQNIVEQQSQQPTTTTTTTMLRRSTSFEDMKMDSQHMMLFDTNVINNNNNKNDHKLNKNSFSTLPHNSKIMKQIQRQFEMENSPNHHHHPSATIHPMSQSLIDEEQMMMIAANNNKAYSTPNSPMITPFKLQQSSLHPSPFSSSRHPNNKESSSGFGVNFAQDDEMISSGTHNNTVIAPRINLDDSKPKGLRRIFSRKRSTSSLAGISDSFSRGGLRATSGPRLGFSQEKKFQNVNIPFSNWGTTLVADWFAMIGLGMYINECKRWCKNGEHLMRATSWEVEKELGIKNSLHRKKLRLAVASMNEEEDDLLKCAGKLDYLWVARWLDDIGLPQYKESFIDARVDGRVLHYLNIEDLLHLKVTNQLHFASIRAAIRVLRENNYNGQCLKRRAAADEVGQNEWNNTEVAVWSSHRIMEWLRSIDLSEYAPNLRGSGVHGALILYENAFNADLFATLLSIPASKTLLRRHISSKFKQLIGDHLSKTKHEYELMPNYQPLIPGAKIKAYKKGHFTLRKKRADFELTDYVCPMGTVVSTPISKYSALRDSRMGNELSSSTKKEDSPVSIKSEENNNTSTATVVDRRSSLKSESKNDNQNESNQNGNNHLDDDIDERKSTKSATKEESPAKEEMTS</sequence>
<feature type="compositionally biased region" description="Polar residues" evidence="4">
    <location>
        <begin position="880"/>
        <end position="905"/>
    </location>
</feature>
<dbReference type="PROSITE" id="PS50105">
    <property type="entry name" value="SAM_DOMAIN"/>
    <property type="match status" value="3"/>
</dbReference>
<accession>A0A922IE84</accession>
<dbReference type="GO" id="GO:0007528">
    <property type="term" value="P:neuromuscular junction development"/>
    <property type="evidence" value="ECO:0007669"/>
    <property type="project" value="TreeGrafter"/>
</dbReference>
<dbReference type="CDD" id="cd09563">
    <property type="entry name" value="SAM_liprin-beta1_2_repeat1"/>
    <property type="match status" value="1"/>
</dbReference>
<keyword evidence="7" id="KW-1185">Reference proteome</keyword>
<feature type="compositionally biased region" description="Low complexity" evidence="4">
    <location>
        <begin position="121"/>
        <end position="135"/>
    </location>
</feature>
<dbReference type="InterPro" id="IPR001660">
    <property type="entry name" value="SAM"/>
</dbReference>
<feature type="compositionally biased region" description="Low complexity" evidence="4">
    <location>
        <begin position="68"/>
        <end position="87"/>
    </location>
</feature>
<feature type="compositionally biased region" description="Low complexity" evidence="4">
    <location>
        <begin position="1026"/>
        <end position="1037"/>
    </location>
</feature>
<evidence type="ECO:0000256" key="1">
    <source>
        <dbReference type="ARBA" id="ARBA00007547"/>
    </source>
</evidence>
<comment type="similarity">
    <text evidence="1">Belongs to the liprin family. Liprin-beta subfamily.</text>
</comment>
<dbReference type="SUPFAM" id="SSF47769">
    <property type="entry name" value="SAM/Pointed domain"/>
    <property type="match status" value="3"/>
</dbReference>
<feature type="region of interest" description="Disordered" evidence="4">
    <location>
        <begin position="248"/>
        <end position="278"/>
    </location>
</feature>
<dbReference type="Pfam" id="PF07647">
    <property type="entry name" value="SAM_2"/>
    <property type="match status" value="1"/>
</dbReference>
<feature type="region of interest" description="Disordered" evidence="4">
    <location>
        <begin position="1"/>
        <end position="30"/>
    </location>
</feature>
<dbReference type="InterPro" id="IPR037617">
    <property type="entry name" value="LIPB1/2_SAM_1"/>
</dbReference>
<comment type="caution">
    <text evidence="6">The sequence shown here is derived from an EMBL/GenBank/DDBJ whole genome shotgun (WGS) entry which is preliminary data.</text>
</comment>
<feature type="region of interest" description="Disordered" evidence="4">
    <location>
        <begin position="829"/>
        <end position="916"/>
    </location>
</feature>
<dbReference type="PANTHER" id="PTHR12587">
    <property type="entry name" value="LAR INTERACTING PROTEIN LIP -RELATED PROTEIN"/>
    <property type="match status" value="1"/>
</dbReference>
<name>A0A922IE84_DERFA</name>
<feature type="compositionally biased region" description="Low complexity" evidence="4">
    <location>
        <begin position="611"/>
        <end position="631"/>
    </location>
</feature>
<keyword evidence="2" id="KW-0677">Repeat</keyword>
<evidence type="ECO:0000313" key="6">
    <source>
        <dbReference type="EMBL" id="KAH9529891.1"/>
    </source>
</evidence>
<feature type="compositionally biased region" description="Basic residues" evidence="4">
    <location>
        <begin position="254"/>
        <end position="271"/>
    </location>
</feature>
<reference evidence="6" key="1">
    <citation type="submission" date="2013-05" db="EMBL/GenBank/DDBJ databases">
        <authorList>
            <person name="Yim A.K.Y."/>
            <person name="Chan T.F."/>
            <person name="Ji K.M."/>
            <person name="Liu X.Y."/>
            <person name="Zhou J.W."/>
            <person name="Li R.Q."/>
            <person name="Yang K.Y."/>
            <person name="Li J."/>
            <person name="Li M."/>
            <person name="Law P.T.W."/>
            <person name="Wu Y.L."/>
            <person name="Cai Z.L."/>
            <person name="Qin H."/>
            <person name="Bao Y."/>
            <person name="Leung R.K.K."/>
            <person name="Ng P.K.S."/>
            <person name="Zou J."/>
            <person name="Zhong X.J."/>
            <person name="Ran P.X."/>
            <person name="Zhong N.S."/>
            <person name="Liu Z.G."/>
            <person name="Tsui S.K.W."/>
        </authorList>
    </citation>
    <scope>NUCLEOTIDE SEQUENCE</scope>
    <source>
        <strain evidence="6">Derf</strain>
        <tissue evidence="6">Whole organism</tissue>
    </source>
</reference>
<feature type="compositionally biased region" description="Basic and acidic residues" evidence="4">
    <location>
        <begin position="1496"/>
        <end position="1523"/>
    </location>
</feature>
<reference evidence="6" key="2">
    <citation type="journal article" date="2022" name="Res Sq">
        <title>Comparative Genomics Reveals Insights into the Divergent Evolution of Astigmatic Mites and Household Pest Adaptations.</title>
        <authorList>
            <person name="Xiong Q."/>
            <person name="Wan A.T.-Y."/>
            <person name="Liu X.-Y."/>
            <person name="Fung C.S.-H."/>
            <person name="Xiao X."/>
            <person name="Malainual N."/>
            <person name="Hou J."/>
            <person name="Wang L."/>
            <person name="Wang M."/>
            <person name="Yang K."/>
            <person name="Cui Y."/>
            <person name="Leung E."/>
            <person name="Nong W."/>
            <person name="Shin S.-K."/>
            <person name="Au S."/>
            <person name="Jeong K.Y."/>
            <person name="Chew F.T."/>
            <person name="Hui J."/>
            <person name="Leung T.F."/>
            <person name="Tungtrongchitr A."/>
            <person name="Zhong N."/>
            <person name="Liu Z."/>
            <person name="Tsui S."/>
        </authorList>
    </citation>
    <scope>NUCLEOTIDE SEQUENCE</scope>
    <source>
        <strain evidence="6">Derf</strain>
        <tissue evidence="6">Whole organism</tissue>
    </source>
</reference>
<evidence type="ECO:0000256" key="2">
    <source>
        <dbReference type="ARBA" id="ARBA00022737"/>
    </source>
</evidence>
<protein>
    <submittedName>
        <fullName evidence="6">Interacting protein, binding protein</fullName>
    </submittedName>
</protein>
<dbReference type="SMART" id="SM00454">
    <property type="entry name" value="SAM"/>
    <property type="match status" value="3"/>
</dbReference>
<dbReference type="InterPro" id="IPR058914">
    <property type="entry name" value="LIPB1/2_CC"/>
</dbReference>
<dbReference type="EMBL" id="ASGP02000001">
    <property type="protein sequence ID" value="KAH9529891.1"/>
    <property type="molecule type" value="Genomic_DNA"/>
</dbReference>
<feature type="compositionally biased region" description="Low complexity" evidence="4">
    <location>
        <begin position="189"/>
        <end position="204"/>
    </location>
</feature>
<feature type="region of interest" description="Disordered" evidence="4">
    <location>
        <begin position="112"/>
        <end position="204"/>
    </location>
</feature>
<feature type="compositionally biased region" description="Basic and acidic residues" evidence="4">
    <location>
        <begin position="1471"/>
        <end position="1485"/>
    </location>
</feature>
<evidence type="ECO:0000256" key="3">
    <source>
        <dbReference type="ARBA" id="ARBA00023054"/>
    </source>
</evidence>
<dbReference type="PANTHER" id="PTHR12587:SF14">
    <property type="entry name" value="AT31531P"/>
    <property type="match status" value="1"/>
</dbReference>
<dbReference type="InterPro" id="IPR037618">
    <property type="entry name" value="LIPB1/2_SAM_2nd"/>
</dbReference>
<dbReference type="InterPro" id="IPR029515">
    <property type="entry name" value="Liprin"/>
</dbReference>
<evidence type="ECO:0000313" key="7">
    <source>
        <dbReference type="Proteomes" id="UP000790347"/>
    </source>
</evidence>
<dbReference type="Gene3D" id="1.10.150.50">
    <property type="entry name" value="Transcription Factor, Ets-1"/>
    <property type="match status" value="3"/>
</dbReference>
<feature type="domain" description="SAM" evidence="5">
    <location>
        <begin position="1302"/>
        <end position="1371"/>
    </location>
</feature>
<proteinExistence type="inferred from homology"/>
<feature type="region of interest" description="Disordered" evidence="4">
    <location>
        <begin position="1438"/>
        <end position="1523"/>
    </location>
</feature>
<feature type="compositionally biased region" description="Polar residues" evidence="4">
    <location>
        <begin position="599"/>
        <end position="610"/>
    </location>
</feature>
<evidence type="ECO:0000259" key="5">
    <source>
        <dbReference type="PROSITE" id="PS50105"/>
    </source>
</evidence>
<feature type="domain" description="SAM" evidence="5">
    <location>
        <begin position="1135"/>
        <end position="1199"/>
    </location>
</feature>
<dbReference type="Pfam" id="PF00536">
    <property type="entry name" value="SAM_1"/>
    <property type="match status" value="2"/>
</dbReference>